<feature type="transmembrane region" description="Helical" evidence="6">
    <location>
        <begin position="30"/>
        <end position="46"/>
    </location>
</feature>
<dbReference type="SMART" id="SM00849">
    <property type="entry name" value="Lactamase_B"/>
    <property type="match status" value="1"/>
</dbReference>
<comment type="caution">
    <text evidence="8">The sequence shown here is derived from an EMBL/GenBank/DDBJ whole genome shotgun (WGS) entry which is preliminary data.</text>
</comment>
<evidence type="ECO:0000256" key="6">
    <source>
        <dbReference type="SAM" id="Phobius"/>
    </source>
</evidence>
<feature type="transmembrane region" description="Helical" evidence="6">
    <location>
        <begin position="366"/>
        <end position="389"/>
    </location>
</feature>
<feature type="domain" description="Metallo-beta-lactamase" evidence="7">
    <location>
        <begin position="520"/>
        <end position="700"/>
    </location>
</feature>
<dbReference type="InterPro" id="IPR001279">
    <property type="entry name" value="Metallo-B-lactamas"/>
</dbReference>
<accession>A0A7Z0LHQ7</accession>
<dbReference type="InterPro" id="IPR035681">
    <property type="entry name" value="ComA-like_MBL"/>
</dbReference>
<organism evidence="8 9">
    <name type="scientific">Vreelandella salicampi</name>
    <dbReference type="NCBI Taxonomy" id="1449798"/>
    <lineage>
        <taxon>Bacteria</taxon>
        <taxon>Pseudomonadati</taxon>
        <taxon>Pseudomonadota</taxon>
        <taxon>Gammaproteobacteria</taxon>
        <taxon>Oceanospirillales</taxon>
        <taxon>Halomonadaceae</taxon>
        <taxon>Vreelandella</taxon>
    </lineage>
</organism>
<dbReference type="GO" id="GO:0030420">
    <property type="term" value="P:establishment of competence for transformation"/>
    <property type="evidence" value="ECO:0007669"/>
    <property type="project" value="InterPro"/>
</dbReference>
<dbReference type="InterPro" id="IPR004477">
    <property type="entry name" value="ComEC_N"/>
</dbReference>
<keyword evidence="5 6" id="KW-0472">Membrane</keyword>
<dbReference type="InterPro" id="IPR004797">
    <property type="entry name" value="Competence_ComEC/Rec2"/>
</dbReference>
<gene>
    <name evidence="8" type="ORF">HZS81_00175</name>
</gene>
<reference evidence="8 9" key="1">
    <citation type="journal article" date="2015" name="Int. J. Syst. Evol. Microbiol.">
        <title>Halomonas salicampi sp. nov., a halotolerant and alkalitolerant bacterium isolated from a saltern soil.</title>
        <authorList>
            <person name="Lee J.C."/>
            <person name="Kim Y.S."/>
            <person name="Yun B.S."/>
            <person name="Whang K.S."/>
        </authorList>
    </citation>
    <scope>NUCLEOTIDE SEQUENCE [LARGE SCALE GENOMIC DNA]</scope>
    <source>
        <strain evidence="8 9">BH103</strain>
    </source>
</reference>
<dbReference type="GO" id="GO:0005886">
    <property type="term" value="C:plasma membrane"/>
    <property type="evidence" value="ECO:0007669"/>
    <property type="project" value="UniProtKB-SubCell"/>
</dbReference>
<evidence type="ECO:0000256" key="2">
    <source>
        <dbReference type="ARBA" id="ARBA00022475"/>
    </source>
</evidence>
<dbReference type="Gene3D" id="3.60.15.10">
    <property type="entry name" value="Ribonuclease Z/Hydroxyacylglutathione hydrolase-like"/>
    <property type="match status" value="1"/>
</dbReference>
<sequence length="756" mass="83610">MQLGIALPAGLAALSGAAVARSGVAVHFPDLTLSLWLVSALLLAMWRPRALRWWVISAGVLCAIHAEQGRILPLGLSGEDVQVEARVISVSESANIARLTLQVIECTGHLSKPSCERVQKVRVSAYDMAAFQPGERWQMTLRLRPPRGFRNPHTFNYRAWLWRERIHATGYVRQMPAPSQQADAPFSLRRHALAYLAGQSLDAIAKRWLAALTLGDSDALTADDWSLLNASGTTHLVVISGLHIGLIATFSMLLARTSARLLTPHNWKMRAWPWWIAAAATVAYASFAGLGPPAMRAMIMALMGLWVLSGRHAPGAWQAWWLALSLVVLFDPLSVWRPGFWLSFVAVAWLIVIWQGKTRPQGIRGWVWALCRTQLLLAPLMAGAVLLAFGRVSPVAPLVNLFAVPWVSMLMVPSALLGWLLAPIPLLGDIPWWLFSQLLKLLQQSLEIAIAWAPLWEPNARQGISLALAFMWGALCWGLPATSRWLRISATGLVALMVIAPRSEPWPEGALRVRVFDVGQGQLVELKSGRGRMLYDTGPRFRSGFMPLDTLWPPGQRFDRVLISHADKDHAGGVEALIEQHSAARWLAPQGERIEGPEITPCHRGLQWRQGSAFYEILWPPEGDNSRSANDRSCVLSVRVGEHALLITGDVGTEVERRLLADIDAPLSVLIAGHHGSHTSSGVQFVRQAAPRHVIFSAGRDNPFGHPADRVVRRFRREESCLWNTAHDGALTFWLIPGEPLAVLPTRDWPGSRWRC</sequence>
<evidence type="ECO:0000256" key="4">
    <source>
        <dbReference type="ARBA" id="ARBA00022989"/>
    </source>
</evidence>
<evidence type="ECO:0000313" key="9">
    <source>
        <dbReference type="Proteomes" id="UP000586119"/>
    </source>
</evidence>
<dbReference type="InterPro" id="IPR025405">
    <property type="entry name" value="DUF4131"/>
</dbReference>
<dbReference type="RefSeq" id="WP_179928542.1">
    <property type="nucleotide sequence ID" value="NZ_JACCDF010000001.1"/>
</dbReference>
<dbReference type="SUPFAM" id="SSF56281">
    <property type="entry name" value="Metallo-hydrolase/oxidoreductase"/>
    <property type="match status" value="1"/>
</dbReference>
<dbReference type="NCBIfam" id="TIGR00360">
    <property type="entry name" value="ComEC_N-term"/>
    <property type="match status" value="1"/>
</dbReference>
<dbReference type="EMBL" id="JACCDF010000001">
    <property type="protein sequence ID" value="NYS59186.1"/>
    <property type="molecule type" value="Genomic_DNA"/>
</dbReference>
<name>A0A7Z0LHQ7_9GAMM</name>
<proteinExistence type="predicted"/>
<feature type="transmembrane region" description="Helical" evidence="6">
    <location>
        <begin position="336"/>
        <end position="354"/>
    </location>
</feature>
<dbReference type="Proteomes" id="UP000586119">
    <property type="component" value="Unassembled WGS sequence"/>
</dbReference>
<feature type="transmembrane region" description="Helical" evidence="6">
    <location>
        <begin position="401"/>
        <end position="422"/>
    </location>
</feature>
<evidence type="ECO:0000259" key="7">
    <source>
        <dbReference type="SMART" id="SM00849"/>
    </source>
</evidence>
<dbReference type="NCBIfam" id="TIGR00361">
    <property type="entry name" value="ComEC_Rec2"/>
    <property type="match status" value="1"/>
</dbReference>
<dbReference type="Pfam" id="PF03772">
    <property type="entry name" value="Competence"/>
    <property type="match status" value="1"/>
</dbReference>
<dbReference type="PANTHER" id="PTHR30619">
    <property type="entry name" value="DNA INTERNALIZATION/COMPETENCE PROTEIN COMEC/REC2"/>
    <property type="match status" value="1"/>
</dbReference>
<feature type="transmembrane region" description="Helical" evidence="6">
    <location>
        <begin position="462"/>
        <end position="479"/>
    </location>
</feature>
<dbReference type="Pfam" id="PF00753">
    <property type="entry name" value="Lactamase_B"/>
    <property type="match status" value="1"/>
</dbReference>
<evidence type="ECO:0000256" key="5">
    <source>
        <dbReference type="ARBA" id="ARBA00023136"/>
    </source>
</evidence>
<dbReference type="CDD" id="cd07731">
    <property type="entry name" value="ComA-like_MBL-fold"/>
    <property type="match status" value="1"/>
</dbReference>
<evidence type="ECO:0000313" key="8">
    <source>
        <dbReference type="EMBL" id="NYS59186.1"/>
    </source>
</evidence>
<evidence type="ECO:0000256" key="1">
    <source>
        <dbReference type="ARBA" id="ARBA00004651"/>
    </source>
</evidence>
<protein>
    <submittedName>
        <fullName evidence="8">DNA internalization-related competence protein ComEC/Rec2</fullName>
    </submittedName>
</protein>
<dbReference type="AlphaFoldDB" id="A0A7Z0LHQ7"/>
<dbReference type="InterPro" id="IPR052159">
    <property type="entry name" value="Competence_DNA_uptake"/>
</dbReference>
<evidence type="ECO:0000256" key="3">
    <source>
        <dbReference type="ARBA" id="ARBA00022692"/>
    </source>
</evidence>
<keyword evidence="9" id="KW-1185">Reference proteome</keyword>
<keyword evidence="3 6" id="KW-0812">Transmembrane</keyword>
<dbReference type="PANTHER" id="PTHR30619:SF1">
    <property type="entry name" value="RECOMBINATION PROTEIN 2"/>
    <property type="match status" value="1"/>
</dbReference>
<dbReference type="Pfam" id="PF13567">
    <property type="entry name" value="DUF4131"/>
    <property type="match status" value="1"/>
</dbReference>
<dbReference type="InterPro" id="IPR036866">
    <property type="entry name" value="RibonucZ/Hydroxyglut_hydro"/>
</dbReference>
<comment type="subcellular location">
    <subcellularLocation>
        <location evidence="1">Cell membrane</location>
        <topology evidence="1">Multi-pass membrane protein</topology>
    </subcellularLocation>
</comment>
<keyword evidence="4 6" id="KW-1133">Transmembrane helix</keyword>
<feature type="transmembrane region" description="Helical" evidence="6">
    <location>
        <begin position="274"/>
        <end position="291"/>
    </location>
</feature>
<feature type="transmembrane region" description="Helical" evidence="6">
    <location>
        <begin position="236"/>
        <end position="254"/>
    </location>
</feature>
<keyword evidence="2" id="KW-1003">Cell membrane</keyword>